<dbReference type="PANTHER" id="PTHR43720">
    <property type="entry name" value="2-AMINOMUCONIC SEMIALDEHYDE DEHYDROGENASE"/>
    <property type="match status" value="1"/>
</dbReference>
<dbReference type="VEuPathDB" id="FungiDB:GWK60_F07315"/>
<dbReference type="Gene3D" id="3.40.309.10">
    <property type="entry name" value="Aldehyde Dehydrogenase, Chain A, domain 2"/>
    <property type="match status" value="1"/>
</dbReference>
<dbReference type="FunFam" id="3.40.309.10:FF:000012">
    <property type="entry name" value="Betaine aldehyde dehydrogenase"/>
    <property type="match status" value="1"/>
</dbReference>
<gene>
    <name evidence="7" type="ORF">AO440_001426</name>
</gene>
<proteinExistence type="inferred from homology"/>
<evidence type="ECO:0000256" key="5">
    <source>
        <dbReference type="RuleBase" id="RU003345"/>
    </source>
</evidence>
<dbReference type="EMBL" id="LLZZ01000141">
    <property type="protein sequence ID" value="KTB00037.1"/>
    <property type="molecule type" value="Genomic_DNA"/>
</dbReference>
<evidence type="ECO:0000256" key="4">
    <source>
        <dbReference type="PROSITE-ProRule" id="PRU10007"/>
    </source>
</evidence>
<dbReference type="FunFam" id="3.40.605.10:FF:000001">
    <property type="entry name" value="Aldehyde dehydrogenase 1"/>
    <property type="match status" value="1"/>
</dbReference>
<sequence length="504" mass="55974">MPEVFEEINIPQIGRSYKQPIGIFIDNEFVPSSNGEKIETINPATEEVITSFYAATEDDVDKAVKSARESYENVWFKISPAEKRDMLLKLADLIEEEKPLLAALETLDAGKPYHTNAMDDIDQIIHLTKYFAGATDKFTQGKTIPIDHEKLVYTLKSPYGVCGMIIPWNYPLAMASWKMQGCLAAGNTLVIKPAENTSLSLLYLAQLFKKAGFPKGVVNVVPGKGSVVGNSLGLHMDVDKISFTGSTKVGSSILELAGKSNMKDVTLECGGKSPAVVFQDADIDNAIEYIANGIFYNSGQNCTANSRVYVQEDIYDDFIKRFTEHTKENWKFGSKCDPFDKDCTVGPVVSEKQFETVNDYIRHGKEEENLQIHQTVEECDCKGYFISPTIFTDVPQGSKLMKEEIFGPVVVVAKFKDYKEAIKLANDTNYGLASMVFTKNISVANWFARDIKSGTVWINSSNEEDPTVPFGGFKQSGIGRELGETGVESYMQIKTVHLNMSEKI</sequence>
<evidence type="ECO:0000313" key="7">
    <source>
        <dbReference type="EMBL" id="KTB00037.1"/>
    </source>
</evidence>
<organism evidence="7 8">
    <name type="scientific">Candida glabrata</name>
    <name type="common">Yeast</name>
    <name type="synonym">Torulopsis glabrata</name>
    <dbReference type="NCBI Taxonomy" id="5478"/>
    <lineage>
        <taxon>Eukaryota</taxon>
        <taxon>Fungi</taxon>
        <taxon>Dikarya</taxon>
        <taxon>Ascomycota</taxon>
        <taxon>Saccharomycotina</taxon>
        <taxon>Saccharomycetes</taxon>
        <taxon>Saccharomycetales</taxon>
        <taxon>Saccharomycetaceae</taxon>
        <taxon>Nakaseomyces</taxon>
    </lineage>
</organism>
<keyword evidence="2 5" id="KW-0560">Oxidoreductase</keyword>
<dbReference type="InterPro" id="IPR029510">
    <property type="entry name" value="Ald_DH_CS_GLU"/>
</dbReference>
<dbReference type="AlphaFoldDB" id="A0A0W0CKZ1"/>
<dbReference type="Gene3D" id="3.40.605.10">
    <property type="entry name" value="Aldehyde Dehydrogenase, Chain A, domain 1"/>
    <property type="match status" value="1"/>
</dbReference>
<dbReference type="Pfam" id="PF00171">
    <property type="entry name" value="Aldedh"/>
    <property type="match status" value="1"/>
</dbReference>
<reference evidence="7 8" key="1">
    <citation type="submission" date="2015-10" db="EMBL/GenBank/DDBJ databases">
        <title>Draft genomes sequences of Candida glabrata isolates 1A, 1B, 2A, 2B, 3A and 3B.</title>
        <authorList>
            <person name="Haavelsrud O.E."/>
            <person name="Gaustad P."/>
        </authorList>
    </citation>
    <scope>NUCLEOTIDE SEQUENCE [LARGE SCALE GENOMIC DNA]</scope>
    <source>
        <strain evidence="7">910700640</strain>
    </source>
</reference>
<dbReference type="Proteomes" id="UP000054886">
    <property type="component" value="Unassembled WGS sequence"/>
</dbReference>
<dbReference type="InterPro" id="IPR016161">
    <property type="entry name" value="Ald_DH/histidinol_DH"/>
</dbReference>
<dbReference type="VEuPathDB" id="FungiDB:CAGL0F07777g"/>
<dbReference type="GO" id="GO:0019752">
    <property type="term" value="P:carboxylic acid metabolic process"/>
    <property type="evidence" value="ECO:0007669"/>
    <property type="project" value="UniProtKB-ARBA"/>
</dbReference>
<dbReference type="GO" id="GO:0004029">
    <property type="term" value="F:aldehyde dehydrogenase (NAD+) activity"/>
    <property type="evidence" value="ECO:0007669"/>
    <property type="project" value="TreeGrafter"/>
</dbReference>
<dbReference type="InterPro" id="IPR016160">
    <property type="entry name" value="Ald_DH_CS_CYS"/>
</dbReference>
<protein>
    <submittedName>
        <fullName evidence="7">Aldehyde dehydrogenase [NAD(P)+] 1</fullName>
    </submittedName>
</protein>
<comment type="similarity">
    <text evidence="1 5">Belongs to the aldehyde dehydrogenase family.</text>
</comment>
<evidence type="ECO:0000256" key="2">
    <source>
        <dbReference type="ARBA" id="ARBA00023002"/>
    </source>
</evidence>
<evidence type="ECO:0000259" key="6">
    <source>
        <dbReference type="Pfam" id="PF00171"/>
    </source>
</evidence>
<dbReference type="PROSITE" id="PS00687">
    <property type="entry name" value="ALDEHYDE_DEHYDR_GLU"/>
    <property type="match status" value="1"/>
</dbReference>
<dbReference type="PANTHER" id="PTHR43720:SF2">
    <property type="entry name" value="2-AMINOMUCONIC SEMIALDEHYDE DEHYDROGENASE"/>
    <property type="match status" value="1"/>
</dbReference>
<dbReference type="SUPFAM" id="SSF53720">
    <property type="entry name" value="ALDH-like"/>
    <property type="match status" value="1"/>
</dbReference>
<dbReference type="InterPro" id="IPR016163">
    <property type="entry name" value="Ald_DH_C"/>
</dbReference>
<keyword evidence="3" id="KW-0520">NAD</keyword>
<dbReference type="InterPro" id="IPR016162">
    <property type="entry name" value="Ald_DH_N"/>
</dbReference>
<evidence type="ECO:0000313" key="8">
    <source>
        <dbReference type="Proteomes" id="UP000054886"/>
    </source>
</evidence>
<dbReference type="InterPro" id="IPR015590">
    <property type="entry name" value="Aldehyde_DH_dom"/>
</dbReference>
<dbReference type="GO" id="GO:0006598">
    <property type="term" value="P:polyamine catabolic process"/>
    <property type="evidence" value="ECO:0007669"/>
    <property type="project" value="TreeGrafter"/>
</dbReference>
<dbReference type="VEuPathDB" id="FungiDB:GVI51_F07337"/>
<dbReference type="VEuPathDB" id="FungiDB:B1J91_F07777g"/>
<evidence type="ECO:0000256" key="3">
    <source>
        <dbReference type="ARBA" id="ARBA00023027"/>
    </source>
</evidence>
<evidence type="ECO:0000256" key="1">
    <source>
        <dbReference type="ARBA" id="ARBA00009986"/>
    </source>
</evidence>
<feature type="active site" evidence="4">
    <location>
        <position position="268"/>
    </location>
</feature>
<accession>A0A0W0CKZ1</accession>
<feature type="domain" description="Aldehyde dehydrogenase" evidence="6">
    <location>
        <begin position="30"/>
        <end position="496"/>
    </location>
</feature>
<dbReference type="PROSITE" id="PS00070">
    <property type="entry name" value="ALDEHYDE_DEHYDR_CYS"/>
    <property type="match status" value="1"/>
</dbReference>
<comment type="caution">
    <text evidence="7">The sequence shown here is derived from an EMBL/GenBank/DDBJ whole genome shotgun (WGS) entry which is preliminary data.</text>
</comment>
<name>A0A0W0CKZ1_CANGB</name>